<evidence type="ECO:0000256" key="1">
    <source>
        <dbReference type="SAM" id="MobiDB-lite"/>
    </source>
</evidence>
<organism evidence="2 3">
    <name type="scientific">Vespula squamosa</name>
    <name type="common">Southern yellow jacket</name>
    <name type="synonym">Wasp</name>
    <dbReference type="NCBI Taxonomy" id="30214"/>
    <lineage>
        <taxon>Eukaryota</taxon>
        <taxon>Metazoa</taxon>
        <taxon>Ecdysozoa</taxon>
        <taxon>Arthropoda</taxon>
        <taxon>Hexapoda</taxon>
        <taxon>Insecta</taxon>
        <taxon>Pterygota</taxon>
        <taxon>Neoptera</taxon>
        <taxon>Endopterygota</taxon>
        <taxon>Hymenoptera</taxon>
        <taxon>Apocrita</taxon>
        <taxon>Aculeata</taxon>
        <taxon>Vespoidea</taxon>
        <taxon>Vespidae</taxon>
        <taxon>Vespinae</taxon>
        <taxon>Vespula</taxon>
    </lineage>
</organism>
<feature type="compositionally biased region" description="Acidic residues" evidence="1">
    <location>
        <begin position="27"/>
        <end position="36"/>
    </location>
</feature>
<feature type="compositionally biased region" description="Basic and acidic residues" evidence="1">
    <location>
        <begin position="37"/>
        <end position="50"/>
    </location>
</feature>
<dbReference type="Proteomes" id="UP001607302">
    <property type="component" value="Unassembled WGS sequence"/>
</dbReference>
<proteinExistence type="predicted"/>
<name>A0ABD1ZT41_VESSQ</name>
<feature type="compositionally biased region" description="Polar residues" evidence="1">
    <location>
        <begin position="52"/>
        <end position="62"/>
    </location>
</feature>
<evidence type="ECO:0000313" key="2">
    <source>
        <dbReference type="EMBL" id="KAL2711536.1"/>
    </source>
</evidence>
<feature type="region of interest" description="Disordered" evidence="1">
    <location>
        <begin position="21"/>
        <end position="62"/>
    </location>
</feature>
<accession>A0ABD1ZT41</accession>
<keyword evidence="3" id="KW-1185">Reference proteome</keyword>
<dbReference type="EMBL" id="JAUDFV010000173">
    <property type="protein sequence ID" value="KAL2711536.1"/>
    <property type="molecule type" value="Genomic_DNA"/>
</dbReference>
<sequence length="142" mass="16644">MAAVVTGAAAVLNMLHDLCHDNRDTGQEEEEEEEFKDGEKEEKEKKEIETPPRTNTDPNRSYSRLAFSGMKTESRNFAFYFHIKTLEIDNSKLNFILDCLIECYGRVPLKFLLRIKRDSKRKKVKRIDVKRKFSLKQSVSKR</sequence>
<evidence type="ECO:0000313" key="3">
    <source>
        <dbReference type="Proteomes" id="UP001607302"/>
    </source>
</evidence>
<reference evidence="2 3" key="1">
    <citation type="journal article" date="2024" name="Ann. Entomol. Soc. Am.">
        <title>Genomic analyses of the southern and eastern yellowjacket wasps (Hymenoptera: Vespidae) reveal evolutionary signatures of social life.</title>
        <authorList>
            <person name="Catto M.A."/>
            <person name="Caine P.B."/>
            <person name="Orr S.E."/>
            <person name="Hunt B.G."/>
            <person name="Goodisman M.A.D."/>
        </authorList>
    </citation>
    <scope>NUCLEOTIDE SEQUENCE [LARGE SCALE GENOMIC DNA]</scope>
    <source>
        <strain evidence="2">233</strain>
        <tissue evidence="2">Head and thorax</tissue>
    </source>
</reference>
<protein>
    <submittedName>
        <fullName evidence="2">Uncharacterized protein</fullName>
    </submittedName>
</protein>
<gene>
    <name evidence="2" type="ORF">V1478_018557</name>
</gene>
<dbReference type="AlphaFoldDB" id="A0ABD1ZT41"/>
<comment type="caution">
    <text evidence="2">The sequence shown here is derived from an EMBL/GenBank/DDBJ whole genome shotgun (WGS) entry which is preliminary data.</text>
</comment>